<dbReference type="EMBL" id="CP028475">
    <property type="protein sequence ID" value="AVW92995.1"/>
    <property type="molecule type" value="Genomic_DNA"/>
</dbReference>
<dbReference type="OrthoDB" id="7876417at2"/>
<organism evidence="1 2">
    <name type="scientific">Celeribacter baekdonensis</name>
    <dbReference type="NCBI Taxonomy" id="875171"/>
    <lineage>
        <taxon>Bacteria</taxon>
        <taxon>Pseudomonadati</taxon>
        <taxon>Pseudomonadota</taxon>
        <taxon>Alphaproteobacteria</taxon>
        <taxon>Rhodobacterales</taxon>
        <taxon>Roseobacteraceae</taxon>
        <taxon>Celeribacter</taxon>
    </lineage>
</organism>
<evidence type="ECO:0000313" key="2">
    <source>
        <dbReference type="Proteomes" id="UP000241447"/>
    </source>
</evidence>
<reference evidence="1 2" key="1">
    <citation type="submission" date="2018-03" db="EMBL/GenBank/DDBJ databases">
        <title>The Complete Genome of Celeribacter baekdonensis strain LH4, a Thiosulfate-Oxidizing Alphaproteobacterium Isolated from Gulf of Mexico Continental Slope Sediments.</title>
        <authorList>
            <person name="Flood B.E."/>
            <person name="Bailey J.V."/>
            <person name="Leprich D."/>
        </authorList>
    </citation>
    <scope>NUCLEOTIDE SEQUENCE [LARGE SCALE GENOMIC DNA]</scope>
    <source>
        <strain evidence="1 2">LH4</strain>
    </source>
</reference>
<proteinExistence type="predicted"/>
<protein>
    <submittedName>
        <fullName evidence="1">Uncharacterized protein</fullName>
    </submittedName>
</protein>
<accession>A0A2R4M742</accession>
<name>A0A2R4M742_9RHOB</name>
<sequence>MHYLHKDQFGSVKLITAANGSLVKTSTYAPFGEAFDEMLSLTRADETKGNTCERYDADAGLFSWGNAPPEPFLIPLQPQRAVLRSEVGAVHPARLARSN</sequence>
<dbReference type="Gene3D" id="2.180.10.10">
    <property type="entry name" value="RHS repeat-associated core"/>
    <property type="match status" value="1"/>
</dbReference>
<dbReference type="Proteomes" id="UP000241447">
    <property type="component" value="Chromosome"/>
</dbReference>
<evidence type="ECO:0000313" key="1">
    <source>
        <dbReference type="EMBL" id="AVW92995.1"/>
    </source>
</evidence>
<dbReference type="AlphaFoldDB" id="A0A2R4M742"/>
<gene>
    <name evidence="1" type="ORF">DA792_19475</name>
</gene>
<dbReference type="KEGG" id="cbak:DA792_19475"/>
<dbReference type="RefSeq" id="WP_107722211.1">
    <property type="nucleotide sequence ID" value="NZ_CP028475.1"/>
</dbReference>